<name>A0A3D9ZXD3_9ACTN</name>
<organism evidence="1 2">
    <name type="scientific">Asanoa ferruginea</name>
    <dbReference type="NCBI Taxonomy" id="53367"/>
    <lineage>
        <taxon>Bacteria</taxon>
        <taxon>Bacillati</taxon>
        <taxon>Actinomycetota</taxon>
        <taxon>Actinomycetes</taxon>
        <taxon>Micromonosporales</taxon>
        <taxon>Micromonosporaceae</taxon>
        <taxon>Asanoa</taxon>
    </lineage>
</organism>
<dbReference type="OrthoDB" id="7067800at2"/>
<accession>A0A3D9ZXD3</accession>
<evidence type="ECO:0000313" key="1">
    <source>
        <dbReference type="EMBL" id="REG01878.1"/>
    </source>
</evidence>
<dbReference type="Gene3D" id="3.50.30.50">
    <property type="entry name" value="Putative cyclase"/>
    <property type="match status" value="1"/>
</dbReference>
<dbReference type="Proteomes" id="UP000256913">
    <property type="component" value="Unassembled WGS sequence"/>
</dbReference>
<dbReference type="PANTHER" id="PTHR31118">
    <property type="entry name" value="CYCLASE-LIKE PROTEIN 2"/>
    <property type="match status" value="1"/>
</dbReference>
<evidence type="ECO:0000313" key="2">
    <source>
        <dbReference type="Proteomes" id="UP000256913"/>
    </source>
</evidence>
<dbReference type="GO" id="GO:0004061">
    <property type="term" value="F:arylformamidase activity"/>
    <property type="evidence" value="ECO:0007669"/>
    <property type="project" value="InterPro"/>
</dbReference>
<dbReference type="RefSeq" id="WP_116074438.1">
    <property type="nucleotide sequence ID" value="NZ_BONB01000032.1"/>
</dbReference>
<dbReference type="SUPFAM" id="SSF102198">
    <property type="entry name" value="Putative cyclase"/>
    <property type="match status" value="1"/>
</dbReference>
<protein>
    <submittedName>
        <fullName evidence="1">Kynurenine formamidase</fullName>
    </submittedName>
</protein>
<reference evidence="1 2" key="1">
    <citation type="submission" date="2018-08" db="EMBL/GenBank/DDBJ databases">
        <title>Sequencing the genomes of 1000 actinobacteria strains.</title>
        <authorList>
            <person name="Klenk H.-P."/>
        </authorList>
    </citation>
    <scope>NUCLEOTIDE SEQUENCE [LARGE SCALE GENOMIC DNA]</scope>
    <source>
        <strain evidence="1 2">DSM 44099</strain>
    </source>
</reference>
<comment type="caution">
    <text evidence="1">The sequence shown here is derived from an EMBL/GenBank/DDBJ whole genome shotgun (WGS) entry which is preliminary data.</text>
</comment>
<sequence>MTSVADLVAALGSGTIRVVDLTNPLSASTPTLRLPEPFANLVDFSLEQVSAYDAPGPFWKHHNITTGEHIGTHLDAPVHWVTGRDGHDVSQIPPSRLVGPAAVMDFSAEASADPDFLLDVHHVEAWIAEHGALAEGTWLLYRTGWDQYAHDQDQFLNVDENGSHTPGMTAACAEWLAKNTPISGFGVETVGIDAGNAGGLEPPFPAHFHLLGNDKYGITSLQNLAQLPATGALLVVAPLPIVGGTGSPTRVLALVDGR</sequence>
<dbReference type="InterPro" id="IPR007325">
    <property type="entry name" value="KFase/CYL"/>
</dbReference>
<dbReference type="InterPro" id="IPR037175">
    <property type="entry name" value="KFase_sf"/>
</dbReference>
<gene>
    <name evidence="1" type="ORF">DFJ67_7967</name>
</gene>
<keyword evidence="2" id="KW-1185">Reference proteome</keyword>
<dbReference type="PANTHER" id="PTHR31118:SF12">
    <property type="entry name" value="CYCLASE-LIKE PROTEIN 2"/>
    <property type="match status" value="1"/>
</dbReference>
<dbReference type="AlphaFoldDB" id="A0A3D9ZXD3"/>
<dbReference type="Pfam" id="PF04199">
    <property type="entry name" value="Cyclase"/>
    <property type="match status" value="1"/>
</dbReference>
<proteinExistence type="predicted"/>
<dbReference type="EMBL" id="QUMQ01000001">
    <property type="protein sequence ID" value="REG01878.1"/>
    <property type="molecule type" value="Genomic_DNA"/>
</dbReference>
<dbReference type="GO" id="GO:0019441">
    <property type="term" value="P:L-tryptophan catabolic process to kynurenine"/>
    <property type="evidence" value="ECO:0007669"/>
    <property type="project" value="InterPro"/>
</dbReference>